<feature type="domain" description="Amino acid transporter transmembrane" evidence="7">
    <location>
        <begin position="69"/>
        <end position="454"/>
    </location>
</feature>
<reference evidence="8" key="1">
    <citation type="journal article" date="2020" name="Stud. Mycol.">
        <title>101 Dothideomycetes genomes: a test case for predicting lifestyles and emergence of pathogens.</title>
        <authorList>
            <person name="Haridas S."/>
            <person name="Albert R."/>
            <person name="Binder M."/>
            <person name="Bloem J."/>
            <person name="Labutti K."/>
            <person name="Salamov A."/>
            <person name="Andreopoulos B."/>
            <person name="Baker S."/>
            <person name="Barry K."/>
            <person name="Bills G."/>
            <person name="Bluhm B."/>
            <person name="Cannon C."/>
            <person name="Castanera R."/>
            <person name="Culley D."/>
            <person name="Daum C."/>
            <person name="Ezra D."/>
            <person name="Gonzalez J."/>
            <person name="Henrissat B."/>
            <person name="Kuo A."/>
            <person name="Liang C."/>
            <person name="Lipzen A."/>
            <person name="Lutzoni F."/>
            <person name="Magnuson J."/>
            <person name="Mondo S."/>
            <person name="Nolan M."/>
            <person name="Ohm R."/>
            <person name="Pangilinan J."/>
            <person name="Park H.-J."/>
            <person name="Ramirez L."/>
            <person name="Alfaro M."/>
            <person name="Sun H."/>
            <person name="Tritt A."/>
            <person name="Yoshinaga Y."/>
            <person name="Zwiers L.-H."/>
            <person name="Turgeon B."/>
            <person name="Goodwin S."/>
            <person name="Spatafora J."/>
            <person name="Crous P."/>
            <person name="Grigoriev I."/>
        </authorList>
    </citation>
    <scope>NUCLEOTIDE SEQUENCE</scope>
    <source>
        <strain evidence="8">CBS 133067</strain>
    </source>
</reference>
<evidence type="ECO:0000256" key="6">
    <source>
        <dbReference type="SAM" id="Phobius"/>
    </source>
</evidence>
<feature type="transmembrane region" description="Helical" evidence="6">
    <location>
        <begin position="391"/>
        <end position="418"/>
    </location>
</feature>
<feature type="transmembrane region" description="Helical" evidence="6">
    <location>
        <begin position="176"/>
        <end position="197"/>
    </location>
</feature>
<feature type="transmembrane region" description="Helical" evidence="6">
    <location>
        <begin position="323"/>
        <end position="344"/>
    </location>
</feature>
<feature type="transmembrane region" description="Helical" evidence="6">
    <location>
        <begin position="430"/>
        <end position="453"/>
    </location>
</feature>
<keyword evidence="9" id="KW-1185">Reference proteome</keyword>
<gene>
    <name evidence="8" type="ORF">NA57DRAFT_74220</name>
</gene>
<feature type="transmembrane region" description="Helical" evidence="6">
    <location>
        <begin position="282"/>
        <end position="303"/>
    </location>
</feature>
<feature type="transmembrane region" description="Helical" evidence="6">
    <location>
        <begin position="98"/>
        <end position="117"/>
    </location>
</feature>
<proteinExistence type="inferred from homology"/>
<dbReference type="AlphaFoldDB" id="A0A9P4M7N0"/>
<feature type="transmembrane region" description="Helical" evidence="6">
    <location>
        <begin position="73"/>
        <end position="92"/>
    </location>
</feature>
<dbReference type="GO" id="GO:0016020">
    <property type="term" value="C:membrane"/>
    <property type="evidence" value="ECO:0007669"/>
    <property type="project" value="UniProtKB-SubCell"/>
</dbReference>
<evidence type="ECO:0000256" key="5">
    <source>
        <dbReference type="ARBA" id="ARBA00023136"/>
    </source>
</evidence>
<organism evidence="8 9">
    <name type="scientific">Rhizodiscina lignyota</name>
    <dbReference type="NCBI Taxonomy" id="1504668"/>
    <lineage>
        <taxon>Eukaryota</taxon>
        <taxon>Fungi</taxon>
        <taxon>Dikarya</taxon>
        <taxon>Ascomycota</taxon>
        <taxon>Pezizomycotina</taxon>
        <taxon>Dothideomycetes</taxon>
        <taxon>Pleosporomycetidae</taxon>
        <taxon>Aulographales</taxon>
        <taxon>Rhizodiscinaceae</taxon>
        <taxon>Rhizodiscina</taxon>
    </lineage>
</organism>
<comment type="caution">
    <text evidence="8">The sequence shown here is derived from an EMBL/GenBank/DDBJ whole genome shotgun (WGS) entry which is preliminary data.</text>
</comment>
<dbReference type="InterPro" id="IPR013057">
    <property type="entry name" value="AA_transpt_TM"/>
</dbReference>
<comment type="similarity">
    <text evidence="2">Belongs to the amino acid/polyamine transporter 2 family.</text>
</comment>
<feature type="transmembrane region" description="Helical" evidence="6">
    <location>
        <begin position="364"/>
        <end position="385"/>
    </location>
</feature>
<dbReference type="PANTHER" id="PTHR22950">
    <property type="entry name" value="AMINO ACID TRANSPORTER"/>
    <property type="match status" value="1"/>
</dbReference>
<evidence type="ECO:0000256" key="1">
    <source>
        <dbReference type="ARBA" id="ARBA00004141"/>
    </source>
</evidence>
<dbReference type="Gene3D" id="1.20.1740.10">
    <property type="entry name" value="Amino acid/polyamine transporter I"/>
    <property type="match status" value="1"/>
</dbReference>
<dbReference type="Pfam" id="PF01490">
    <property type="entry name" value="Aa_trans"/>
    <property type="match status" value="1"/>
</dbReference>
<sequence>MCQNTISNTTSKDSQAFLDPEKKSNRINVDEENPEQRVSWANGAIEDVPVTETAFGNPETAEVKFITMHWWQVGVHMIAETISLGVLSLPHVLKTLGLFWGLFCILSFGMLATYNGYVYGQFFRANKAIASVADAANVVGGRYAKEFVGACSTIVLIFIMAAHISTFSMAMNVLTDHGTCTTVFAIVGVILSILCTIPRKLSNMAWFSVASCISIGAAVFITMIGIAVSDKPADLHIEVFATPGFLDAMTAILNLILAYAGHVAYFSFIAELKRPEDFTKSLVMTQSFTTFFYIMTSVVIYCFAGDHVMAPALGSAPPLIEKIAYGVAMPTIIIAGVINGHVAVKYVWLRIWEHNRNEVTKNSFKAIGSWIGIVVLIWIAAWLIAEGIPSFQLLLALVSALFMGWFSYGFSGIFWWNINWSSWRSSKRKICLAVLNSTIIVIGALICIIGLYATAKNLANGAGGSSFSCGDNSTPDAQGH</sequence>
<dbReference type="Proteomes" id="UP000799772">
    <property type="component" value="Unassembled WGS sequence"/>
</dbReference>
<evidence type="ECO:0000259" key="7">
    <source>
        <dbReference type="Pfam" id="PF01490"/>
    </source>
</evidence>
<dbReference type="OrthoDB" id="294730at2759"/>
<dbReference type="FunFam" id="1.20.1740.10:FF:000039">
    <property type="entry name" value="Neutral amino acid transporter (Eurofung)"/>
    <property type="match status" value="1"/>
</dbReference>
<evidence type="ECO:0000256" key="3">
    <source>
        <dbReference type="ARBA" id="ARBA00022692"/>
    </source>
</evidence>
<keyword evidence="4 6" id="KW-1133">Transmembrane helix</keyword>
<dbReference type="GO" id="GO:0015179">
    <property type="term" value="F:L-amino acid transmembrane transporter activity"/>
    <property type="evidence" value="ECO:0007669"/>
    <property type="project" value="TreeGrafter"/>
</dbReference>
<feature type="transmembrane region" description="Helical" evidence="6">
    <location>
        <begin position="248"/>
        <end position="270"/>
    </location>
</feature>
<protein>
    <submittedName>
        <fullName evidence="8">Amino acid transporter</fullName>
    </submittedName>
</protein>
<dbReference type="EMBL" id="ML978124">
    <property type="protein sequence ID" value="KAF2100618.1"/>
    <property type="molecule type" value="Genomic_DNA"/>
</dbReference>
<evidence type="ECO:0000313" key="8">
    <source>
        <dbReference type="EMBL" id="KAF2100618.1"/>
    </source>
</evidence>
<comment type="subcellular location">
    <subcellularLocation>
        <location evidence="1">Membrane</location>
        <topology evidence="1">Multi-pass membrane protein</topology>
    </subcellularLocation>
</comment>
<evidence type="ECO:0000256" key="4">
    <source>
        <dbReference type="ARBA" id="ARBA00022989"/>
    </source>
</evidence>
<name>A0A9P4M7N0_9PEZI</name>
<feature type="transmembrane region" description="Helical" evidence="6">
    <location>
        <begin position="147"/>
        <end position="170"/>
    </location>
</feature>
<evidence type="ECO:0000313" key="9">
    <source>
        <dbReference type="Proteomes" id="UP000799772"/>
    </source>
</evidence>
<dbReference type="PANTHER" id="PTHR22950:SF479">
    <property type="entry name" value="AMINO ACID TRANSPORTER (EUROFUNG)-RELATED"/>
    <property type="match status" value="1"/>
</dbReference>
<keyword evidence="3 6" id="KW-0812">Transmembrane</keyword>
<keyword evidence="5 6" id="KW-0472">Membrane</keyword>
<evidence type="ECO:0000256" key="2">
    <source>
        <dbReference type="ARBA" id="ARBA00008066"/>
    </source>
</evidence>
<accession>A0A9P4M7N0</accession>
<feature type="transmembrane region" description="Helical" evidence="6">
    <location>
        <begin position="204"/>
        <end position="228"/>
    </location>
</feature>